<gene>
    <name evidence="7" type="ORF">MiSe_43470</name>
</gene>
<evidence type="ECO:0000256" key="5">
    <source>
        <dbReference type="SAM" id="MobiDB-lite"/>
    </source>
</evidence>
<keyword evidence="4" id="KW-0574">Periplasm</keyword>
<dbReference type="RefSeq" id="WP_226584994.1">
    <property type="nucleotide sequence ID" value="NZ_BLAY01000068.1"/>
</dbReference>
<feature type="chain" id="PRO_5043528485" description="P pilus assembly/Cpx signaling pathway, periplasmic inhibitor/zinc-resistance associated protein" evidence="6">
    <location>
        <begin position="24"/>
        <end position="142"/>
    </location>
</feature>
<comment type="caution">
    <text evidence="7">The sequence shown here is derived from an EMBL/GenBank/DDBJ whole genome shotgun (WGS) entry which is preliminary data.</text>
</comment>
<dbReference type="Pfam" id="PF07813">
    <property type="entry name" value="LTXXQ"/>
    <property type="match status" value="1"/>
</dbReference>
<dbReference type="EMBL" id="BLAY01000068">
    <property type="protein sequence ID" value="GET39576.1"/>
    <property type="molecule type" value="Genomic_DNA"/>
</dbReference>
<feature type="compositionally biased region" description="Basic and acidic residues" evidence="5">
    <location>
        <begin position="97"/>
        <end position="114"/>
    </location>
</feature>
<organism evidence="7 8">
    <name type="scientific">Microseira wollei NIES-4236</name>
    <dbReference type="NCBI Taxonomy" id="2530354"/>
    <lineage>
        <taxon>Bacteria</taxon>
        <taxon>Bacillati</taxon>
        <taxon>Cyanobacteriota</taxon>
        <taxon>Cyanophyceae</taxon>
        <taxon>Oscillatoriophycideae</taxon>
        <taxon>Aerosakkonematales</taxon>
        <taxon>Aerosakkonemataceae</taxon>
        <taxon>Microseira</taxon>
    </lineage>
</organism>
<accession>A0AAV3XDQ2</accession>
<dbReference type="GO" id="GO:0030288">
    <property type="term" value="C:outer membrane-bounded periplasmic space"/>
    <property type="evidence" value="ECO:0007669"/>
    <property type="project" value="TreeGrafter"/>
</dbReference>
<reference evidence="7" key="1">
    <citation type="submission" date="2019-10" db="EMBL/GenBank/DDBJ databases">
        <title>Draft genome sequece of Microseira wollei NIES-4236.</title>
        <authorList>
            <person name="Yamaguchi H."/>
            <person name="Suzuki S."/>
            <person name="Kawachi M."/>
        </authorList>
    </citation>
    <scope>NUCLEOTIDE SEQUENCE</scope>
    <source>
        <strain evidence="7">NIES-4236</strain>
    </source>
</reference>
<feature type="signal peptide" evidence="6">
    <location>
        <begin position="1"/>
        <end position="23"/>
    </location>
</feature>
<comment type="subcellular location">
    <subcellularLocation>
        <location evidence="1">Periplasm</location>
    </subcellularLocation>
</comment>
<dbReference type="GO" id="GO:0051082">
    <property type="term" value="F:unfolded protein binding"/>
    <property type="evidence" value="ECO:0007669"/>
    <property type="project" value="TreeGrafter"/>
</dbReference>
<dbReference type="AlphaFoldDB" id="A0AAV3XDQ2"/>
<evidence type="ECO:0008006" key="9">
    <source>
        <dbReference type="Google" id="ProtNLM"/>
    </source>
</evidence>
<evidence type="ECO:0000256" key="1">
    <source>
        <dbReference type="ARBA" id="ARBA00004418"/>
    </source>
</evidence>
<dbReference type="InterPro" id="IPR052211">
    <property type="entry name" value="Cpx_auxiliary_protein"/>
</dbReference>
<dbReference type="InterPro" id="IPR012899">
    <property type="entry name" value="LTXXQ"/>
</dbReference>
<evidence type="ECO:0000256" key="4">
    <source>
        <dbReference type="ARBA" id="ARBA00022764"/>
    </source>
</evidence>
<evidence type="ECO:0000256" key="3">
    <source>
        <dbReference type="ARBA" id="ARBA00022729"/>
    </source>
</evidence>
<keyword evidence="8" id="KW-1185">Reference proteome</keyword>
<comment type="similarity">
    <text evidence="2">Belongs to the CpxP/Spy family.</text>
</comment>
<evidence type="ECO:0000313" key="8">
    <source>
        <dbReference type="Proteomes" id="UP001050975"/>
    </source>
</evidence>
<dbReference type="PANTHER" id="PTHR38102">
    <property type="entry name" value="PERIPLASMIC CHAPERONE SPY"/>
    <property type="match status" value="1"/>
</dbReference>
<evidence type="ECO:0000313" key="7">
    <source>
        <dbReference type="EMBL" id="GET39576.1"/>
    </source>
</evidence>
<dbReference type="PANTHER" id="PTHR38102:SF1">
    <property type="entry name" value="PERIPLASMIC CHAPERONE SPY"/>
    <property type="match status" value="1"/>
</dbReference>
<name>A0AAV3XDQ2_9CYAN</name>
<proteinExistence type="inferred from homology"/>
<evidence type="ECO:0000256" key="6">
    <source>
        <dbReference type="SAM" id="SignalP"/>
    </source>
</evidence>
<keyword evidence="3 6" id="KW-0732">Signal</keyword>
<evidence type="ECO:0000256" key="2">
    <source>
        <dbReference type="ARBA" id="ARBA00008441"/>
    </source>
</evidence>
<dbReference type="Proteomes" id="UP001050975">
    <property type="component" value="Unassembled WGS sequence"/>
</dbReference>
<feature type="compositionally biased region" description="Low complexity" evidence="5">
    <location>
        <begin position="122"/>
        <end position="142"/>
    </location>
</feature>
<sequence>MKKLYLVIPGALALALAVSPVLPVLTEPASALPGEVAERRGEGWGRRLNLTEQQQAQMRQIRESTKAKIDRILTSEQQAELQRARQERRRPNLTLTDEQKAQMRAIRQEARRQMDAVLTAEQKQQLEQMRQQRPQRRQQPSP</sequence>
<protein>
    <recommendedName>
        <fullName evidence="9">P pilus assembly/Cpx signaling pathway, periplasmic inhibitor/zinc-resistance associated protein</fullName>
    </recommendedName>
</protein>
<feature type="region of interest" description="Disordered" evidence="5">
    <location>
        <begin position="80"/>
        <end position="142"/>
    </location>
</feature>